<comment type="function">
    <text evidence="9">Part of the Sec protein translocase complex. Interacts with the SecYEG preprotein conducting channel. SecDF uses the proton motive force (PMF) to complete protein translocation after the ATP-dependent function of SecA.</text>
</comment>
<evidence type="ECO:0000259" key="12">
    <source>
        <dbReference type="Pfam" id="PF02355"/>
    </source>
</evidence>
<comment type="subcellular location">
    <subcellularLocation>
        <location evidence="1 9">Cell membrane</location>
        <topology evidence="1 9">Multi-pass membrane protein</topology>
    </subcellularLocation>
</comment>
<feature type="transmembrane region" description="Helical" evidence="9">
    <location>
        <begin position="717"/>
        <end position="734"/>
    </location>
</feature>
<feature type="domain" description="Protein export membrane protein SecD/SecF C-terminal" evidence="12">
    <location>
        <begin position="292"/>
        <end position="464"/>
    </location>
</feature>
<dbReference type="InterPro" id="IPR022645">
    <property type="entry name" value="SecD/SecF_bac"/>
</dbReference>
<dbReference type="PANTHER" id="PTHR30081">
    <property type="entry name" value="PROTEIN-EXPORT MEMBRANE PROTEIN SEC"/>
    <property type="match status" value="1"/>
</dbReference>
<keyword evidence="2 9" id="KW-0813">Transport</keyword>
<feature type="domain" description="SecDF P1 head subdomain" evidence="14">
    <location>
        <begin position="179"/>
        <end position="291"/>
    </location>
</feature>
<name>A0AA42GUA7_9HYPH</name>
<evidence type="ECO:0000256" key="5">
    <source>
        <dbReference type="ARBA" id="ARBA00022927"/>
    </source>
</evidence>
<gene>
    <name evidence="15" type="primary">secDF</name>
    <name evidence="9" type="synonym">secD</name>
    <name evidence="10" type="synonym">secF</name>
    <name evidence="15" type="ORF">N7376_03960</name>
</gene>
<dbReference type="InterPro" id="IPR022646">
    <property type="entry name" value="SecD/SecF_CS"/>
</dbReference>
<feature type="transmembrane region" description="Helical" evidence="9">
    <location>
        <begin position="310"/>
        <end position="331"/>
    </location>
</feature>
<evidence type="ECO:0000256" key="9">
    <source>
        <dbReference type="HAMAP-Rule" id="MF_01463"/>
    </source>
</evidence>
<keyword evidence="4 9" id="KW-0812">Transmembrane</keyword>
<dbReference type="NCBIfam" id="TIGR00966">
    <property type="entry name" value="transloc_SecF"/>
    <property type="match status" value="1"/>
</dbReference>
<dbReference type="Gene3D" id="1.20.1640.10">
    <property type="entry name" value="Multidrug efflux transporter AcrB transmembrane domain"/>
    <property type="match status" value="3"/>
</dbReference>
<dbReference type="Gene3D" id="3.30.1360.200">
    <property type="match status" value="1"/>
</dbReference>
<dbReference type="NCBIfam" id="NF009580">
    <property type="entry name" value="PRK13023.1"/>
    <property type="match status" value="1"/>
</dbReference>
<feature type="transmembrane region" description="Helical" evidence="9">
    <location>
        <begin position="740"/>
        <end position="765"/>
    </location>
</feature>
<evidence type="ECO:0000256" key="3">
    <source>
        <dbReference type="ARBA" id="ARBA00022475"/>
    </source>
</evidence>
<evidence type="ECO:0000313" key="15">
    <source>
        <dbReference type="EMBL" id="MDH0123136.1"/>
    </source>
</evidence>
<dbReference type="Pfam" id="PF22599">
    <property type="entry name" value="SecDF_P1_head"/>
    <property type="match status" value="1"/>
</dbReference>
<feature type="transmembrane region" description="Helical" evidence="9">
    <location>
        <begin position="665"/>
        <end position="686"/>
    </location>
</feature>
<feature type="transmembrane region" description="Helical" evidence="9">
    <location>
        <begin position="44"/>
        <end position="62"/>
    </location>
</feature>
<comment type="caution">
    <text evidence="15">The sequence shown here is derived from an EMBL/GenBank/DDBJ whole genome shotgun (WGS) entry which is preliminary data.</text>
</comment>
<evidence type="ECO:0000259" key="14">
    <source>
        <dbReference type="Pfam" id="PF22599"/>
    </source>
</evidence>
<feature type="domain" description="Protein export membrane protein SecD/SecF C-terminal" evidence="12">
    <location>
        <begin position="589"/>
        <end position="768"/>
    </location>
</feature>
<evidence type="ECO:0000256" key="11">
    <source>
        <dbReference type="SAM" id="MobiDB-lite"/>
    </source>
</evidence>
<dbReference type="Gene3D" id="3.30.70.3400">
    <property type="match status" value="1"/>
</dbReference>
<feature type="transmembrane region" description="Helical" evidence="9">
    <location>
        <begin position="406"/>
        <end position="431"/>
    </location>
</feature>
<sequence>MRQAPERARHDAGERFATGELRPALSKLIRNCCSMLYFSRWKSALIWLAVLVSFIIASPNFFSRETLAKLPGFLPKQQIALGLDLSGGSRLVLQVQNPGRGELELTANIMRQRLEELGYGKPFVEAENRNQIRVEVPGVYDAQLLKDILSVRGNFSFRAVDSTMGPDDAIRGTPPADSEVIYSYDDPPVGYLVKKQPILTGANVTDAKATLADDDTEPVITLTLDDAGRKNLAEATSQLVGGSFAIVVDNQIVSAPAVDEKLDTNELQISGAFDLQAANNMAVVLRSGALPQNVTVLEERTIASALGEDYASAAALAALLAALLVGLFMVLSYGILGVIAMVALAVNIIILTAILSLIGASISLASIAGLVLTIGLAVDAHILIYERVREDRRKGYSVVQAMESGFYRALSTIIDANLTTLIAALVLFLLGSGTVHGFALTVAVGIGTTLFTTLTFTRLLIAQWVRTAKPKEVPKRRLKLVPTVTHIPFMRLQFVTLGISVLACAIVVALFVNIGFNYGIDFRGGSMVELQARSGDANLEDITERLTELNIDSARVLPAKSPRSALVIIGSQEVGDDAEQTVAVKLRGEFEQDYSFQRVEVVGPTVSEQLSRAGILAVILSLIGIFIYVWVRFRWQLALGAVLSTLHDVIILAGMFIVFRMEFNLWSVAAILTIIGYSLNDTVVIYDRVRENLRVYKSAPLPAIIDASINQTLSRTLLTSFVTFLAHIPLYAFGGADIRSFALALSVGIIVASYSSIFIAAPLLVQFGLKPRGPNESSDSMDDELAQSLNLES</sequence>
<dbReference type="GO" id="GO:0005886">
    <property type="term" value="C:plasma membrane"/>
    <property type="evidence" value="ECO:0007669"/>
    <property type="project" value="UniProtKB-SubCell"/>
</dbReference>
<feature type="transmembrane region" description="Helical" evidence="9">
    <location>
        <begin position="338"/>
        <end position="358"/>
    </location>
</feature>
<dbReference type="Gene3D" id="3.30.70.1430">
    <property type="entry name" value="Multidrug efflux transporter AcrB pore domain"/>
    <property type="match status" value="1"/>
</dbReference>
<dbReference type="Pfam" id="PF07549">
    <property type="entry name" value="Sec_GG"/>
    <property type="match status" value="2"/>
</dbReference>
<dbReference type="Proteomes" id="UP001158087">
    <property type="component" value="Unassembled WGS sequence"/>
</dbReference>
<keyword evidence="7 9" id="KW-0811">Translocation</keyword>
<evidence type="ECO:0000256" key="1">
    <source>
        <dbReference type="ARBA" id="ARBA00004651"/>
    </source>
</evidence>
<comment type="similarity">
    <text evidence="9">Belongs to the SecD/SecF family. SecD subfamily.</text>
</comment>
<dbReference type="NCBIfam" id="TIGR01129">
    <property type="entry name" value="secD"/>
    <property type="match status" value="1"/>
</dbReference>
<evidence type="ECO:0000256" key="2">
    <source>
        <dbReference type="ARBA" id="ARBA00022448"/>
    </source>
</evidence>
<feature type="region of interest" description="Disordered" evidence="11">
    <location>
        <begin position="774"/>
        <end position="793"/>
    </location>
</feature>
<dbReference type="Pfam" id="PF02355">
    <property type="entry name" value="SecD_SecF_C"/>
    <property type="match status" value="2"/>
</dbReference>
<evidence type="ECO:0000259" key="13">
    <source>
        <dbReference type="Pfam" id="PF21760"/>
    </source>
</evidence>
<keyword evidence="6 9" id="KW-1133">Transmembrane helix</keyword>
<proteinExistence type="inferred from homology"/>
<keyword evidence="3 9" id="KW-1003">Cell membrane</keyword>
<evidence type="ECO:0000256" key="10">
    <source>
        <dbReference type="HAMAP-Rule" id="MF_01464"/>
    </source>
</evidence>
<protein>
    <recommendedName>
        <fullName evidence="9 10">Multifunctional fusion protein</fullName>
    </recommendedName>
    <domain>
        <recommendedName>
            <fullName evidence="9">Protein translocase subunit SecD</fullName>
        </recommendedName>
    </domain>
    <domain>
        <recommendedName>
            <fullName evidence="10">Protein-export membrane protein SecF</fullName>
        </recommendedName>
    </domain>
</protein>
<dbReference type="HAMAP" id="MF_01464_B">
    <property type="entry name" value="SecF_B"/>
    <property type="match status" value="1"/>
</dbReference>
<evidence type="ECO:0000256" key="4">
    <source>
        <dbReference type="ARBA" id="ARBA00022692"/>
    </source>
</evidence>
<dbReference type="InterPro" id="IPR048634">
    <property type="entry name" value="SecD_SecF_C"/>
</dbReference>
<dbReference type="GO" id="GO:0065002">
    <property type="term" value="P:intracellular protein transmembrane transport"/>
    <property type="evidence" value="ECO:0007669"/>
    <property type="project" value="UniProtKB-UniRule"/>
</dbReference>
<evidence type="ECO:0000256" key="7">
    <source>
        <dbReference type="ARBA" id="ARBA00023010"/>
    </source>
</evidence>
<dbReference type="SUPFAM" id="SSF82866">
    <property type="entry name" value="Multidrug efflux transporter AcrB transmembrane domain"/>
    <property type="match status" value="2"/>
</dbReference>
<dbReference type="InterPro" id="IPR005791">
    <property type="entry name" value="SecD"/>
</dbReference>
<keyword evidence="5 9" id="KW-0653">Protein transport</keyword>
<dbReference type="Pfam" id="PF21760">
    <property type="entry name" value="SecD_1st"/>
    <property type="match status" value="1"/>
</dbReference>
<feature type="transmembrane region" description="Helical" evidence="9">
    <location>
        <begin position="364"/>
        <end position="385"/>
    </location>
</feature>
<dbReference type="NCBIfam" id="TIGR00916">
    <property type="entry name" value="2A0604s01"/>
    <property type="match status" value="2"/>
</dbReference>
<comment type="subunit">
    <text evidence="10">Forms a complex with SecD. Part of the essential Sec protein translocation apparatus which comprises SecA, SecYEG and auxiliary proteins SecDF-YajC and YidC.</text>
</comment>
<feature type="domain" description="Protein translocase subunit SecDF P1" evidence="13">
    <location>
        <begin position="106"/>
        <end position="161"/>
    </location>
</feature>
<keyword evidence="8 9" id="KW-0472">Membrane</keyword>
<reference evidence="15" key="1">
    <citation type="submission" date="2022-09" db="EMBL/GenBank/DDBJ databases">
        <title>Intensive care unit water sources are persistently colonized with multi-drug resistant bacteria and are the site of extensive horizontal gene transfer of antibiotic resistance genes.</title>
        <authorList>
            <person name="Diorio-Toth L."/>
        </authorList>
    </citation>
    <scope>NUCLEOTIDE SEQUENCE</scope>
    <source>
        <strain evidence="15">GD04153</strain>
    </source>
</reference>
<feature type="transmembrane region" description="Helical" evidence="9">
    <location>
        <begin position="494"/>
        <end position="516"/>
    </location>
</feature>
<dbReference type="EMBL" id="JAODYY010000001">
    <property type="protein sequence ID" value="MDH0123136.1"/>
    <property type="molecule type" value="Genomic_DNA"/>
</dbReference>
<organism evidence="15 16">
    <name type="scientific">Brucella intermedia GD04153</name>
    <dbReference type="NCBI Taxonomy" id="2975438"/>
    <lineage>
        <taxon>Bacteria</taxon>
        <taxon>Pseudomonadati</taxon>
        <taxon>Pseudomonadota</taxon>
        <taxon>Alphaproteobacteria</taxon>
        <taxon>Hyphomicrobiales</taxon>
        <taxon>Brucellaceae</taxon>
        <taxon>Brucella/Ochrobactrum group</taxon>
        <taxon>Brucella</taxon>
    </lineage>
</organism>
<evidence type="ECO:0000256" key="8">
    <source>
        <dbReference type="ARBA" id="ARBA00023136"/>
    </source>
</evidence>
<evidence type="ECO:0000313" key="16">
    <source>
        <dbReference type="Proteomes" id="UP001158087"/>
    </source>
</evidence>
<dbReference type="PANTHER" id="PTHR30081:SF1">
    <property type="entry name" value="PROTEIN TRANSLOCASE SUBUNIT SECD"/>
    <property type="match status" value="1"/>
</dbReference>
<dbReference type="GO" id="GO:0006605">
    <property type="term" value="P:protein targeting"/>
    <property type="evidence" value="ECO:0007669"/>
    <property type="project" value="UniProtKB-UniRule"/>
</dbReference>
<dbReference type="AlphaFoldDB" id="A0AA42GUA7"/>
<dbReference type="GO" id="GO:0043952">
    <property type="term" value="P:protein transport by the Sec complex"/>
    <property type="evidence" value="ECO:0007669"/>
    <property type="project" value="UniProtKB-UniRule"/>
</dbReference>
<dbReference type="GO" id="GO:0015450">
    <property type="term" value="F:protein-transporting ATPase activity"/>
    <property type="evidence" value="ECO:0007669"/>
    <property type="project" value="InterPro"/>
</dbReference>
<comment type="similarity">
    <text evidence="10">Belongs to the SecD/SecF family. SecF subfamily.</text>
</comment>
<dbReference type="InterPro" id="IPR048631">
    <property type="entry name" value="SecD_1st"/>
</dbReference>
<accession>A0AA42GUA7</accession>
<feature type="transmembrane region" description="Helical" evidence="9">
    <location>
        <begin position="437"/>
        <end position="461"/>
    </location>
</feature>
<dbReference type="HAMAP" id="MF_01463_B">
    <property type="entry name" value="SecD_B"/>
    <property type="match status" value="1"/>
</dbReference>
<dbReference type="InterPro" id="IPR022813">
    <property type="entry name" value="SecD/SecF_arch_bac"/>
</dbReference>
<feature type="transmembrane region" description="Helical" evidence="9">
    <location>
        <begin position="638"/>
        <end position="659"/>
    </location>
</feature>
<comment type="caution">
    <text evidence="9">Lacks conserved residue(s) required for the propagation of feature annotation.</text>
</comment>
<dbReference type="InterPro" id="IPR055344">
    <property type="entry name" value="SecD_SecF_C_bact"/>
</dbReference>
<comment type="subunit">
    <text evidence="9">Forms a complex with SecF. Part of the essential Sec protein translocation apparatus which comprises SecA, SecYEG and auxiliary proteins SecDF-YajC and YidC.</text>
</comment>
<evidence type="ECO:0000256" key="6">
    <source>
        <dbReference type="ARBA" id="ARBA00022989"/>
    </source>
</evidence>
<dbReference type="PRINTS" id="PR01755">
    <property type="entry name" value="SECFTRNLCASE"/>
</dbReference>
<dbReference type="InterPro" id="IPR005665">
    <property type="entry name" value="SecF_bac"/>
</dbReference>
<feature type="transmembrane region" description="Helical" evidence="9">
    <location>
        <begin position="613"/>
        <end position="631"/>
    </location>
</feature>
<dbReference type="InterPro" id="IPR054384">
    <property type="entry name" value="SecDF_P1_head"/>
</dbReference>